<dbReference type="RefSeq" id="XP_031010298.1">
    <property type="nucleotide sequence ID" value="XM_031165631.1"/>
</dbReference>
<evidence type="ECO:0008006" key="4">
    <source>
        <dbReference type="Google" id="ProtNLM"/>
    </source>
</evidence>
<gene>
    <name evidence="2" type="ORF">FIESC28_11509</name>
</gene>
<dbReference type="Proteomes" id="UP000253153">
    <property type="component" value="Unassembled WGS sequence"/>
</dbReference>
<dbReference type="OrthoDB" id="5099737at2759"/>
<sequence length="238" mass="25369">MVRVITFNLAVLVTLLLGAEAGPCRPTRIAVASVTETTSTLAADTSATSIASTTVTALIDTATVTLEDTTTTAEAEPTTTSAAAVCVESQLFVNPNFDDSIGDDIAPWTSNAHLTQSQPQSGRNALSATFVNGVPDYYIKQTLQNLNGDYEFSYHYRVVSVSQNADYTCNIQLTVGSLSSYAEMYDTVGGWRSGSVRFSTSDDTLAQAELQFGLSCYGEFTGIQVDIDTLAFTRVCNA</sequence>
<evidence type="ECO:0000256" key="1">
    <source>
        <dbReference type="SAM" id="SignalP"/>
    </source>
</evidence>
<comment type="caution">
    <text evidence="2">The sequence shown here is derived from an EMBL/GenBank/DDBJ whole genome shotgun (WGS) entry which is preliminary data.</text>
</comment>
<name>A0A366QI71_9HYPO</name>
<proteinExistence type="predicted"/>
<evidence type="ECO:0000313" key="2">
    <source>
        <dbReference type="EMBL" id="RBR04644.1"/>
    </source>
</evidence>
<dbReference type="GeneID" id="42000927"/>
<reference evidence="2 3" key="1">
    <citation type="submission" date="2018-06" db="EMBL/GenBank/DDBJ databases">
        <title>Fusarium incarnatum-equiseti species complex species 28.</title>
        <authorList>
            <person name="Gardiner D.M."/>
        </authorList>
    </citation>
    <scope>NUCLEOTIDE SEQUENCE [LARGE SCALE GENOMIC DNA]</scope>
    <source>
        <strain evidence="2 3">FIESC_28</strain>
    </source>
</reference>
<dbReference type="Gene3D" id="2.60.120.260">
    <property type="entry name" value="Galactose-binding domain-like"/>
    <property type="match status" value="1"/>
</dbReference>
<dbReference type="EMBL" id="QKXC01000412">
    <property type="protein sequence ID" value="RBR04644.1"/>
    <property type="molecule type" value="Genomic_DNA"/>
</dbReference>
<organism evidence="2 3">
    <name type="scientific">Fusarium coffeatum</name>
    <dbReference type="NCBI Taxonomy" id="231269"/>
    <lineage>
        <taxon>Eukaryota</taxon>
        <taxon>Fungi</taxon>
        <taxon>Dikarya</taxon>
        <taxon>Ascomycota</taxon>
        <taxon>Pezizomycotina</taxon>
        <taxon>Sordariomycetes</taxon>
        <taxon>Hypocreomycetidae</taxon>
        <taxon>Hypocreales</taxon>
        <taxon>Nectriaceae</taxon>
        <taxon>Fusarium</taxon>
        <taxon>Fusarium incarnatum-equiseti species complex</taxon>
    </lineage>
</organism>
<feature type="chain" id="PRO_5016992028" description="CBM-cenC domain-containing protein" evidence="1">
    <location>
        <begin position="22"/>
        <end position="238"/>
    </location>
</feature>
<keyword evidence="1" id="KW-0732">Signal</keyword>
<protein>
    <recommendedName>
        <fullName evidence="4">CBM-cenC domain-containing protein</fullName>
    </recommendedName>
</protein>
<accession>A0A366QI71</accession>
<feature type="signal peptide" evidence="1">
    <location>
        <begin position="1"/>
        <end position="21"/>
    </location>
</feature>
<evidence type="ECO:0000313" key="3">
    <source>
        <dbReference type="Proteomes" id="UP000253153"/>
    </source>
</evidence>
<dbReference type="AlphaFoldDB" id="A0A366QI71"/>
<keyword evidence="3" id="KW-1185">Reference proteome</keyword>